<keyword evidence="3" id="KW-1185">Reference proteome</keyword>
<evidence type="ECO:0000313" key="3">
    <source>
        <dbReference type="Proteomes" id="UP000664521"/>
    </source>
</evidence>
<dbReference type="Proteomes" id="UP000664521">
    <property type="component" value="Unassembled WGS sequence"/>
</dbReference>
<comment type="caution">
    <text evidence="2">The sequence shown here is derived from an EMBL/GenBank/DDBJ whole genome shotgun (WGS) entry which is preliminary data.</text>
</comment>
<feature type="region of interest" description="Disordered" evidence="1">
    <location>
        <begin position="1"/>
        <end position="25"/>
    </location>
</feature>
<evidence type="ECO:0000313" key="2">
    <source>
        <dbReference type="EMBL" id="CAF9937150.1"/>
    </source>
</evidence>
<organism evidence="2 3">
    <name type="scientific">Heterodermia speciosa</name>
    <dbReference type="NCBI Taxonomy" id="116794"/>
    <lineage>
        <taxon>Eukaryota</taxon>
        <taxon>Fungi</taxon>
        <taxon>Dikarya</taxon>
        <taxon>Ascomycota</taxon>
        <taxon>Pezizomycotina</taxon>
        <taxon>Lecanoromycetes</taxon>
        <taxon>OSLEUM clade</taxon>
        <taxon>Lecanoromycetidae</taxon>
        <taxon>Caliciales</taxon>
        <taxon>Physciaceae</taxon>
        <taxon>Heterodermia</taxon>
    </lineage>
</organism>
<gene>
    <name evidence="2" type="ORF">HETSPECPRED_010577</name>
</gene>
<protein>
    <submittedName>
        <fullName evidence="2">Uncharacterized protein</fullName>
    </submittedName>
</protein>
<dbReference type="AlphaFoldDB" id="A0A8H3IWZ2"/>
<sequence>MSSSGDSVLEEHSPPGNLQDLTPENRKKWSDEFVSFWMDNEIQGEERGREPLSQFFNGCKTPFDQTQKPATITWIAFPKLISLQTSGRIPERWKIADRSRDVQDEYLEWSVFRNPPDTGNIISVTYTCEGPEYWDFLATFQSSTLIDLYVDLNSDFKEHFKPDKSDFFIVDRKDPDDKSKWRYNKQNIWNSTTNTGTIAHLVQINNTLGAEIDIAAQATVIRKDEDGEIITDQDRLIRCSRYGNEDRNSDPRIGSQINSIARDNKSVTVADPVALYINNFNTASLKLDVFGTTSHMEPVPKDTFQWQRGDISKNQGLRLKVKIPDGVLGQGKNNKDRQLTVSDIYDTKTKHYIQYGSQLADYITMGVSAVTIDSTNADPQDCVFSANQKKNAPQLAKSVVQTHFKGVNGILWRR</sequence>
<dbReference type="EMBL" id="CAJPDS010000098">
    <property type="protein sequence ID" value="CAF9937150.1"/>
    <property type="molecule type" value="Genomic_DNA"/>
</dbReference>
<evidence type="ECO:0000256" key="1">
    <source>
        <dbReference type="SAM" id="MobiDB-lite"/>
    </source>
</evidence>
<accession>A0A8H3IWZ2</accession>
<dbReference type="OrthoDB" id="10253919at2759"/>
<proteinExistence type="predicted"/>
<reference evidence="2" key="1">
    <citation type="submission" date="2021-03" db="EMBL/GenBank/DDBJ databases">
        <authorList>
            <person name="Tagirdzhanova G."/>
        </authorList>
    </citation>
    <scope>NUCLEOTIDE SEQUENCE</scope>
</reference>
<name>A0A8H3IWZ2_9LECA</name>